<evidence type="ECO:0000313" key="2">
    <source>
        <dbReference type="Proteomes" id="UP000000305"/>
    </source>
</evidence>
<organism evidence="1 2">
    <name type="scientific">Daphnia pulex</name>
    <name type="common">Water flea</name>
    <dbReference type="NCBI Taxonomy" id="6669"/>
    <lineage>
        <taxon>Eukaryota</taxon>
        <taxon>Metazoa</taxon>
        <taxon>Ecdysozoa</taxon>
        <taxon>Arthropoda</taxon>
        <taxon>Crustacea</taxon>
        <taxon>Branchiopoda</taxon>
        <taxon>Diplostraca</taxon>
        <taxon>Cladocera</taxon>
        <taxon>Anomopoda</taxon>
        <taxon>Daphniidae</taxon>
        <taxon>Daphnia</taxon>
    </lineage>
</organism>
<dbReference type="InParanoid" id="E9HFV1"/>
<dbReference type="EMBL" id="GL732637">
    <property type="protein sequence ID" value="EFX69404.1"/>
    <property type="molecule type" value="Genomic_DNA"/>
</dbReference>
<proteinExistence type="predicted"/>
<dbReference type="HOGENOM" id="CLU_2707287_0_0_1"/>
<dbReference type="Proteomes" id="UP000000305">
    <property type="component" value="Unassembled WGS sequence"/>
</dbReference>
<dbReference type="KEGG" id="dpx:DAPPUDRAFT_329162"/>
<gene>
    <name evidence="1" type="ORF">DAPPUDRAFT_329162</name>
</gene>
<sequence>MVIYGSREQGNMIKAIDGSEYPNFVVLGTKSSAWNSFLFTTISSGGGGVGRMRTALRSLNAQNNLCKISTNGE</sequence>
<dbReference type="AlphaFoldDB" id="E9HFV1"/>
<evidence type="ECO:0000313" key="1">
    <source>
        <dbReference type="EMBL" id="EFX69404.1"/>
    </source>
</evidence>
<protein>
    <submittedName>
        <fullName evidence="1">Uncharacterized protein</fullName>
    </submittedName>
</protein>
<name>E9HFV1_DAPPU</name>
<accession>E9HFV1</accession>
<reference evidence="1 2" key="1">
    <citation type="journal article" date="2011" name="Science">
        <title>The ecoresponsive genome of Daphnia pulex.</title>
        <authorList>
            <person name="Colbourne J.K."/>
            <person name="Pfrender M.E."/>
            <person name="Gilbert D."/>
            <person name="Thomas W.K."/>
            <person name="Tucker A."/>
            <person name="Oakley T.H."/>
            <person name="Tokishita S."/>
            <person name="Aerts A."/>
            <person name="Arnold G.J."/>
            <person name="Basu M.K."/>
            <person name="Bauer D.J."/>
            <person name="Caceres C.E."/>
            <person name="Carmel L."/>
            <person name="Casola C."/>
            <person name="Choi J.H."/>
            <person name="Detter J.C."/>
            <person name="Dong Q."/>
            <person name="Dusheyko S."/>
            <person name="Eads B.D."/>
            <person name="Frohlich T."/>
            <person name="Geiler-Samerotte K.A."/>
            <person name="Gerlach D."/>
            <person name="Hatcher P."/>
            <person name="Jogdeo S."/>
            <person name="Krijgsveld J."/>
            <person name="Kriventseva E.V."/>
            <person name="Kultz D."/>
            <person name="Laforsch C."/>
            <person name="Lindquist E."/>
            <person name="Lopez J."/>
            <person name="Manak J.R."/>
            <person name="Muller J."/>
            <person name="Pangilinan J."/>
            <person name="Patwardhan R.P."/>
            <person name="Pitluck S."/>
            <person name="Pritham E.J."/>
            <person name="Rechtsteiner A."/>
            <person name="Rho M."/>
            <person name="Rogozin I.B."/>
            <person name="Sakarya O."/>
            <person name="Salamov A."/>
            <person name="Schaack S."/>
            <person name="Shapiro H."/>
            <person name="Shiga Y."/>
            <person name="Skalitzky C."/>
            <person name="Smith Z."/>
            <person name="Souvorov A."/>
            <person name="Sung W."/>
            <person name="Tang Z."/>
            <person name="Tsuchiya D."/>
            <person name="Tu H."/>
            <person name="Vos H."/>
            <person name="Wang M."/>
            <person name="Wolf Y.I."/>
            <person name="Yamagata H."/>
            <person name="Yamada T."/>
            <person name="Ye Y."/>
            <person name="Shaw J.R."/>
            <person name="Andrews J."/>
            <person name="Crease T.J."/>
            <person name="Tang H."/>
            <person name="Lucas S.M."/>
            <person name="Robertson H.M."/>
            <person name="Bork P."/>
            <person name="Koonin E.V."/>
            <person name="Zdobnov E.M."/>
            <person name="Grigoriev I.V."/>
            <person name="Lynch M."/>
            <person name="Boore J.L."/>
        </authorList>
    </citation>
    <scope>NUCLEOTIDE SEQUENCE [LARGE SCALE GENOMIC DNA]</scope>
</reference>
<keyword evidence="2" id="KW-1185">Reference proteome</keyword>